<evidence type="ECO:0000256" key="1">
    <source>
        <dbReference type="SAM" id="Phobius"/>
    </source>
</evidence>
<gene>
    <name evidence="3" type="ordered locus">Lbys_2622</name>
</gene>
<dbReference type="OrthoDB" id="1118393at2"/>
<feature type="transmembrane region" description="Helical" evidence="1">
    <location>
        <begin position="82"/>
        <end position="103"/>
    </location>
</feature>
<keyword evidence="4" id="KW-1185">Reference proteome</keyword>
<sequence length="267" mass="30854">MFPRPDRTFWENIRSSVLEGLGVALFFWIFRPLGLGLIPEHSAYPIAYGSIVCTITLIYRLVFPSLFPDFYKEENWTVKKEIMGNLGILCSITLGIIFFHHYYYGENFAHPLFVFLLVTLIGSIPISISVLYRFASLNKKYSKPQELPSVPHQGDVVLVAENGKDIYRFKELYYVEITDNYSTVFHKEEGRLKGELIRSSLHRLEKQLVGSQVVRCHRSYLVNLEKVQKVSGNAQGYKLHLLDGEILIPVSRKYSDIRELFHSSQKL</sequence>
<protein>
    <submittedName>
        <fullName evidence="3">Response regulator receiver protein</fullName>
    </submittedName>
</protein>
<proteinExistence type="predicted"/>
<evidence type="ECO:0000259" key="2">
    <source>
        <dbReference type="PROSITE" id="PS50930"/>
    </source>
</evidence>
<dbReference type="KEGG" id="lby:Lbys_2622"/>
<dbReference type="GO" id="GO:0000156">
    <property type="term" value="F:phosphorelay response regulator activity"/>
    <property type="evidence" value="ECO:0007669"/>
    <property type="project" value="InterPro"/>
</dbReference>
<feature type="domain" description="HTH LytTR-type" evidence="2">
    <location>
        <begin position="166"/>
        <end position="263"/>
    </location>
</feature>
<organism evidence="3 4">
    <name type="scientific">Leadbetterella byssophila (strain DSM 17132 / JCM 16389 / KACC 11308 / NBRC 106382 / 4M15)</name>
    <dbReference type="NCBI Taxonomy" id="649349"/>
    <lineage>
        <taxon>Bacteria</taxon>
        <taxon>Pseudomonadati</taxon>
        <taxon>Bacteroidota</taxon>
        <taxon>Cytophagia</taxon>
        <taxon>Cytophagales</taxon>
        <taxon>Leadbetterellaceae</taxon>
        <taxon>Leadbetterella</taxon>
    </lineage>
</organism>
<keyword evidence="1" id="KW-0812">Transmembrane</keyword>
<dbReference type="STRING" id="649349.Lbys_2622"/>
<dbReference type="InterPro" id="IPR046947">
    <property type="entry name" value="LytR-like"/>
</dbReference>
<dbReference type="PROSITE" id="PS50930">
    <property type="entry name" value="HTH_LYTTR"/>
    <property type="match status" value="1"/>
</dbReference>
<dbReference type="SMART" id="SM00850">
    <property type="entry name" value="LytTR"/>
    <property type="match status" value="1"/>
</dbReference>
<name>E4RZP1_LEAB4</name>
<dbReference type="PANTHER" id="PTHR37299:SF1">
    <property type="entry name" value="STAGE 0 SPORULATION PROTEIN A HOMOLOG"/>
    <property type="match status" value="1"/>
</dbReference>
<reference key="1">
    <citation type="submission" date="2010-11" db="EMBL/GenBank/DDBJ databases">
        <title>The complete genome of Leadbetterella byssophila DSM 17132.</title>
        <authorList>
            <consortium name="US DOE Joint Genome Institute (JGI-PGF)"/>
            <person name="Lucas S."/>
            <person name="Copeland A."/>
            <person name="Lapidus A."/>
            <person name="Glavina del Rio T."/>
            <person name="Dalin E."/>
            <person name="Tice H."/>
            <person name="Bruce D."/>
            <person name="Goodwin L."/>
            <person name="Pitluck S."/>
            <person name="Kyrpides N."/>
            <person name="Mavromatis K."/>
            <person name="Ivanova N."/>
            <person name="Teshima H."/>
            <person name="Brettin T."/>
            <person name="Detter J.C."/>
            <person name="Han C."/>
            <person name="Tapia R."/>
            <person name="Land M."/>
            <person name="Hauser L."/>
            <person name="Markowitz V."/>
            <person name="Cheng J.-F."/>
            <person name="Hugenholtz P."/>
            <person name="Woyke T."/>
            <person name="Wu D."/>
            <person name="Tindall B."/>
            <person name="Pomrenke H.G."/>
            <person name="Brambilla E."/>
            <person name="Klenk H.-P."/>
            <person name="Eisen J.A."/>
        </authorList>
    </citation>
    <scope>NUCLEOTIDE SEQUENCE [LARGE SCALE GENOMIC DNA]</scope>
    <source>
        <strain>DSM 17132</strain>
    </source>
</reference>
<dbReference type="InterPro" id="IPR007492">
    <property type="entry name" value="LytTR_DNA-bd_dom"/>
</dbReference>
<dbReference type="Gene3D" id="2.40.50.1020">
    <property type="entry name" value="LytTr DNA-binding domain"/>
    <property type="match status" value="1"/>
</dbReference>
<dbReference type="AlphaFoldDB" id="E4RZP1"/>
<keyword evidence="1" id="KW-1133">Transmembrane helix</keyword>
<feature type="transmembrane region" description="Helical" evidence="1">
    <location>
        <begin position="12"/>
        <end position="30"/>
    </location>
</feature>
<evidence type="ECO:0000313" key="4">
    <source>
        <dbReference type="Proteomes" id="UP000007435"/>
    </source>
</evidence>
<dbReference type="eggNOG" id="COG3279">
    <property type="taxonomic scope" value="Bacteria"/>
</dbReference>
<dbReference type="Pfam" id="PF04397">
    <property type="entry name" value="LytTR"/>
    <property type="match status" value="1"/>
</dbReference>
<dbReference type="Proteomes" id="UP000007435">
    <property type="component" value="Chromosome"/>
</dbReference>
<evidence type="ECO:0000313" key="3">
    <source>
        <dbReference type="EMBL" id="ADQ18284.1"/>
    </source>
</evidence>
<dbReference type="HOGENOM" id="CLU_076348_1_0_10"/>
<dbReference type="RefSeq" id="WP_013409321.1">
    <property type="nucleotide sequence ID" value="NC_014655.1"/>
</dbReference>
<dbReference type="PANTHER" id="PTHR37299">
    <property type="entry name" value="TRANSCRIPTIONAL REGULATOR-RELATED"/>
    <property type="match status" value="1"/>
</dbReference>
<feature type="transmembrane region" description="Helical" evidence="1">
    <location>
        <begin position="109"/>
        <end position="135"/>
    </location>
</feature>
<dbReference type="GO" id="GO:0003677">
    <property type="term" value="F:DNA binding"/>
    <property type="evidence" value="ECO:0007669"/>
    <property type="project" value="InterPro"/>
</dbReference>
<keyword evidence="1" id="KW-0472">Membrane</keyword>
<reference evidence="3 4" key="2">
    <citation type="journal article" date="2011" name="Stand. Genomic Sci.">
        <title>Complete genome sequence of Leadbetterella byssophila type strain (4M15).</title>
        <authorList>
            <person name="Abt B."/>
            <person name="Teshima H."/>
            <person name="Lucas S."/>
            <person name="Lapidus A."/>
            <person name="Del Rio T.G."/>
            <person name="Nolan M."/>
            <person name="Tice H."/>
            <person name="Cheng J.F."/>
            <person name="Pitluck S."/>
            <person name="Liolios K."/>
            <person name="Pagani I."/>
            <person name="Ivanova N."/>
            <person name="Mavromatis K."/>
            <person name="Pati A."/>
            <person name="Tapia R."/>
            <person name="Han C."/>
            <person name="Goodwin L."/>
            <person name="Chen A."/>
            <person name="Palaniappan K."/>
            <person name="Land M."/>
            <person name="Hauser L."/>
            <person name="Chang Y.J."/>
            <person name="Jeffries C.D."/>
            <person name="Rohde M."/>
            <person name="Goker M."/>
            <person name="Tindall B.J."/>
            <person name="Detter J.C."/>
            <person name="Woyke T."/>
            <person name="Bristow J."/>
            <person name="Eisen J.A."/>
            <person name="Markowitz V."/>
            <person name="Hugenholtz P."/>
            <person name="Klenk H.P."/>
            <person name="Kyrpides N.C."/>
        </authorList>
    </citation>
    <scope>NUCLEOTIDE SEQUENCE [LARGE SCALE GENOMIC DNA]</scope>
    <source>
        <strain evidence="4">DSM 17132 / JCM 16389 / KACC 11308 / NBRC 106382 / 4M15</strain>
    </source>
</reference>
<accession>E4RZP1</accession>
<feature type="transmembrane region" description="Helical" evidence="1">
    <location>
        <begin position="42"/>
        <end position="62"/>
    </location>
</feature>
<dbReference type="EMBL" id="CP002305">
    <property type="protein sequence ID" value="ADQ18284.1"/>
    <property type="molecule type" value="Genomic_DNA"/>
</dbReference>